<accession>A0A177HXI9</accession>
<protein>
    <submittedName>
        <fullName evidence="2">Uncharacterized protein</fullName>
    </submittedName>
</protein>
<feature type="region of interest" description="Disordered" evidence="1">
    <location>
        <begin position="235"/>
        <end position="254"/>
    </location>
</feature>
<dbReference type="EMBL" id="LOHS01000056">
    <property type="protein sequence ID" value="OAH14828.1"/>
    <property type="molecule type" value="Genomic_DNA"/>
</dbReference>
<proteinExistence type="predicted"/>
<name>A0A177HXI9_9ACTN</name>
<gene>
    <name evidence="2" type="ORF">STSP_18070</name>
</gene>
<keyword evidence="3" id="KW-1185">Reference proteome</keyword>
<organism evidence="2 3">
    <name type="scientific">Streptomyces jeddahensis</name>
    <dbReference type="NCBI Taxonomy" id="1716141"/>
    <lineage>
        <taxon>Bacteria</taxon>
        <taxon>Bacillati</taxon>
        <taxon>Actinomycetota</taxon>
        <taxon>Actinomycetes</taxon>
        <taxon>Kitasatosporales</taxon>
        <taxon>Streptomycetaceae</taxon>
        <taxon>Streptomyces</taxon>
    </lineage>
</organism>
<dbReference type="AlphaFoldDB" id="A0A177HXI9"/>
<sequence>MRRELGLEVGGGRAGARLHLHTGLDERTELVRQPLEVRALAQQHEHRFDGVRAMKGRVPGRGEDEGRAEREHIARAGHAARVLGLLGRHVRRGADGDVRHGQTRVGDARRDTEVDDARPVLDYEHVRRLEVAVDQPRAVDGLQRLGDAGRQPAHRLDRQRPVLVHYLLERGRGDVGGGEPGDGGARVGVHHRGRVEAGHSPGRLHLAGEADAEQLVLCELGPDGLDRHAPARRRPCEIDQPHAPGTQPAQHLERPDPPRIVLRQLIHHFPATSPYAAATWQPLRSVSPRIATVPRTPILPFLGTGC</sequence>
<comment type="caution">
    <text evidence="2">The sequence shown here is derived from an EMBL/GenBank/DDBJ whole genome shotgun (WGS) entry which is preliminary data.</text>
</comment>
<evidence type="ECO:0000313" key="2">
    <source>
        <dbReference type="EMBL" id="OAH14828.1"/>
    </source>
</evidence>
<dbReference type="AntiFam" id="ANF00226">
    <property type="entry name" value="Shadow ORF (opposite pknB)"/>
</dbReference>
<evidence type="ECO:0000313" key="3">
    <source>
        <dbReference type="Proteomes" id="UP000077381"/>
    </source>
</evidence>
<evidence type="ECO:0000256" key="1">
    <source>
        <dbReference type="SAM" id="MobiDB-lite"/>
    </source>
</evidence>
<dbReference type="Proteomes" id="UP000077381">
    <property type="component" value="Unassembled WGS sequence"/>
</dbReference>
<reference evidence="2 3" key="1">
    <citation type="submission" date="2015-12" db="EMBL/GenBank/DDBJ databases">
        <title>Genome sequence of Streptomyces sp. G25.</title>
        <authorList>
            <person name="Poehlein A."/>
            <person name="Roettig A."/>
            <person name="Hiessl S."/>
            <person name="Hauschild P."/>
            <person name="Schauer J."/>
            <person name="Madkour M.H."/>
            <person name="Al-Ansari A.M."/>
            <person name="Almakishah N.H."/>
            <person name="Steinbuechel A."/>
            <person name="Daniel R."/>
        </authorList>
    </citation>
    <scope>NUCLEOTIDE SEQUENCE [LARGE SCALE GENOMIC DNA]</scope>
    <source>
        <strain evidence="3">G25(2015)</strain>
    </source>
</reference>